<evidence type="ECO:0008006" key="5">
    <source>
        <dbReference type="Google" id="ProtNLM"/>
    </source>
</evidence>
<keyword evidence="4" id="KW-1185">Reference proteome</keyword>
<keyword evidence="1" id="KW-0175">Coiled coil</keyword>
<feature type="region of interest" description="Disordered" evidence="2">
    <location>
        <begin position="302"/>
        <end position="321"/>
    </location>
</feature>
<dbReference type="EMBL" id="LN679109">
    <property type="protein sequence ID" value="CEL52560.1"/>
    <property type="molecule type" value="Genomic_DNA"/>
</dbReference>
<evidence type="ECO:0000256" key="1">
    <source>
        <dbReference type="SAM" id="Coils"/>
    </source>
</evidence>
<dbReference type="Proteomes" id="UP000059188">
    <property type="component" value="Unassembled WGS sequence"/>
</dbReference>
<feature type="compositionally biased region" description="Basic and acidic residues" evidence="2">
    <location>
        <begin position="362"/>
        <end position="373"/>
    </location>
</feature>
<proteinExistence type="predicted"/>
<sequence length="537" mass="59926">MSTPYRENPEVSTYAPSRTPSPGAETRVEDAKFILLFGCTGTGKTSFANIASGGQMEVGNGLRSSTKYLEASSVFRVDDQSVVIVDCPGFNDTYLTETEILRRISEFLTRAYNLKYKVVGFLYVYKISETRVGGTSFRHMNMFKALCGTPALKNVVYVTNMWSEPPTEDEILRETELRDTNEFFGGALAEGAQMARHNNTHDSAQNIIRMLLGKTTVVTKLQIQLVDHGIPLEETDIGLVIGHDLEDNLRKQKDEMEELMAQKQKALEANDQNWLQRLKSQEERTRSIEQQLVDQLQSLQEMKARQSTNAPESSRVHENKSEAIVDSGLSSFQTQMKAIEDELARKAQVHDSQLATYTPRQQEWDRKREEEDARKIAQIRDMTARTSQYTRTPDGRNTSGASVLGFVAGVGSAALEASARLIGLNRGVPVESVQGSSHAQTYSPASRDPSIENRRPSHESSRTYPTETQDSPNAGYGYEESTGAILLLRKDRDSAREADLEKARVSSTNPRALYICCECSGDGRRLQNGAYLWCVMG</sequence>
<gene>
    <name evidence="3" type="ORF">RSOLAG1IB_05765</name>
</gene>
<feature type="region of interest" description="Disordered" evidence="2">
    <location>
        <begin position="431"/>
        <end position="478"/>
    </location>
</feature>
<dbReference type="AlphaFoldDB" id="A0A0B7F4Y0"/>
<dbReference type="OrthoDB" id="8954335at2759"/>
<reference evidence="3 4" key="1">
    <citation type="submission" date="2014-11" db="EMBL/GenBank/DDBJ databases">
        <authorList>
            <person name="Wibberg Daniel"/>
        </authorList>
    </citation>
    <scope>NUCLEOTIDE SEQUENCE [LARGE SCALE GENOMIC DNA]</scope>
    <source>
        <strain evidence="3">Rhizoctonia solani AG1-IB 7/3/14</strain>
    </source>
</reference>
<feature type="region of interest" description="Disordered" evidence="2">
    <location>
        <begin position="1"/>
        <end position="25"/>
    </location>
</feature>
<protein>
    <recommendedName>
        <fullName evidence="5">G domain-containing protein</fullName>
    </recommendedName>
</protein>
<feature type="compositionally biased region" description="Basic and acidic residues" evidence="2">
    <location>
        <begin position="449"/>
        <end position="461"/>
    </location>
</feature>
<feature type="compositionally biased region" description="Polar residues" evidence="2">
    <location>
        <begin position="1"/>
        <end position="20"/>
    </location>
</feature>
<feature type="compositionally biased region" description="Polar residues" evidence="2">
    <location>
        <begin position="302"/>
        <end position="312"/>
    </location>
</feature>
<feature type="compositionally biased region" description="Polar residues" evidence="2">
    <location>
        <begin position="433"/>
        <end position="444"/>
    </location>
</feature>
<organism evidence="3 4">
    <name type="scientific">Thanatephorus cucumeris (strain AG1-IB / isolate 7/3/14)</name>
    <name type="common">Lettuce bottom rot fungus</name>
    <name type="synonym">Rhizoctonia solani</name>
    <dbReference type="NCBI Taxonomy" id="1108050"/>
    <lineage>
        <taxon>Eukaryota</taxon>
        <taxon>Fungi</taxon>
        <taxon>Dikarya</taxon>
        <taxon>Basidiomycota</taxon>
        <taxon>Agaricomycotina</taxon>
        <taxon>Agaricomycetes</taxon>
        <taxon>Cantharellales</taxon>
        <taxon>Ceratobasidiaceae</taxon>
        <taxon>Rhizoctonia</taxon>
        <taxon>Rhizoctonia solani AG-1</taxon>
    </lineage>
</organism>
<dbReference type="InterPro" id="IPR027417">
    <property type="entry name" value="P-loop_NTPase"/>
</dbReference>
<feature type="region of interest" description="Disordered" evidence="2">
    <location>
        <begin position="353"/>
        <end position="373"/>
    </location>
</feature>
<dbReference type="SUPFAM" id="SSF52540">
    <property type="entry name" value="P-loop containing nucleoside triphosphate hydrolases"/>
    <property type="match status" value="1"/>
</dbReference>
<dbReference type="Gene3D" id="3.40.50.300">
    <property type="entry name" value="P-loop containing nucleotide triphosphate hydrolases"/>
    <property type="match status" value="1"/>
</dbReference>
<feature type="compositionally biased region" description="Polar residues" evidence="2">
    <location>
        <begin position="462"/>
        <end position="472"/>
    </location>
</feature>
<evidence type="ECO:0000313" key="4">
    <source>
        <dbReference type="Proteomes" id="UP000059188"/>
    </source>
</evidence>
<name>A0A0B7F4Y0_THACB</name>
<feature type="coiled-coil region" evidence="1">
    <location>
        <begin position="242"/>
        <end position="273"/>
    </location>
</feature>
<evidence type="ECO:0000313" key="3">
    <source>
        <dbReference type="EMBL" id="CEL52560.1"/>
    </source>
</evidence>
<accession>A0A0B7F4Y0</accession>
<evidence type="ECO:0000256" key="2">
    <source>
        <dbReference type="SAM" id="MobiDB-lite"/>
    </source>
</evidence>